<keyword evidence="3" id="KW-1185">Reference proteome</keyword>
<dbReference type="AlphaFoldDB" id="A0A4R6N9F0"/>
<accession>A0A4R6N9F0</accession>
<proteinExistence type="predicted"/>
<name>A0A4R6N9F0_9BURK</name>
<dbReference type="RefSeq" id="WP_133602780.1">
    <property type="nucleotide sequence ID" value="NZ_JAUFPJ010000002.1"/>
</dbReference>
<feature type="transmembrane region" description="Helical" evidence="1">
    <location>
        <begin position="12"/>
        <end position="42"/>
    </location>
</feature>
<dbReference type="Proteomes" id="UP000295357">
    <property type="component" value="Unassembled WGS sequence"/>
</dbReference>
<evidence type="ECO:0000313" key="3">
    <source>
        <dbReference type="Proteomes" id="UP000295357"/>
    </source>
</evidence>
<keyword evidence="1" id="KW-0472">Membrane</keyword>
<organism evidence="2 3">
    <name type="scientific">Roseateles asaccharophilus</name>
    <dbReference type="NCBI Taxonomy" id="582607"/>
    <lineage>
        <taxon>Bacteria</taxon>
        <taxon>Pseudomonadati</taxon>
        <taxon>Pseudomonadota</taxon>
        <taxon>Betaproteobacteria</taxon>
        <taxon>Burkholderiales</taxon>
        <taxon>Sphaerotilaceae</taxon>
        <taxon>Roseateles</taxon>
    </lineage>
</organism>
<dbReference type="EMBL" id="SNXE01000002">
    <property type="protein sequence ID" value="TDP12028.1"/>
    <property type="molecule type" value="Genomic_DNA"/>
</dbReference>
<keyword evidence="1" id="KW-1133">Transmembrane helix</keyword>
<protein>
    <submittedName>
        <fullName evidence="2">Uncharacterized protein</fullName>
    </submittedName>
</protein>
<sequence>MLSALASFALRLLLAVATVVLVLALMGVALLTLLGLTIWSLIRGRKPVLDLSGFARARQFRAGAGVGGGGAFGRRAPAGEVVDVEVREVKPEQARLEP</sequence>
<keyword evidence="1" id="KW-0812">Transmembrane</keyword>
<evidence type="ECO:0000256" key="1">
    <source>
        <dbReference type="SAM" id="Phobius"/>
    </source>
</evidence>
<comment type="caution">
    <text evidence="2">The sequence shown here is derived from an EMBL/GenBank/DDBJ whole genome shotgun (WGS) entry which is preliminary data.</text>
</comment>
<reference evidence="2 3" key="1">
    <citation type="submission" date="2019-03" db="EMBL/GenBank/DDBJ databases">
        <title>Genomic Encyclopedia of Type Strains, Phase IV (KMG-IV): sequencing the most valuable type-strain genomes for metagenomic binning, comparative biology and taxonomic classification.</title>
        <authorList>
            <person name="Goeker M."/>
        </authorList>
    </citation>
    <scope>NUCLEOTIDE SEQUENCE [LARGE SCALE GENOMIC DNA]</scope>
    <source>
        <strain evidence="2 3">DSM 25082</strain>
    </source>
</reference>
<gene>
    <name evidence="2" type="ORF">DFR39_102416</name>
</gene>
<evidence type="ECO:0000313" key="2">
    <source>
        <dbReference type="EMBL" id="TDP12028.1"/>
    </source>
</evidence>